<dbReference type="AlphaFoldDB" id="A0A559LZ77"/>
<reference evidence="2 3" key="1">
    <citation type="submission" date="2018-05" db="EMBL/GenBank/DDBJ databases">
        <title>Genome sequencing and assembly of the regulated plant pathogen Lachnellula willkommii and related sister species for the development of diagnostic species identification markers.</title>
        <authorList>
            <person name="Giroux E."/>
            <person name="Bilodeau G."/>
        </authorList>
    </citation>
    <scope>NUCLEOTIDE SEQUENCE [LARGE SCALE GENOMIC DNA]</scope>
    <source>
        <strain evidence="2 3">CBS 172.35</strain>
    </source>
</reference>
<sequence length="123" mass="13312">MFEKDLSDNKLPQWMFITPNMTNDGHDTSITTAGKWVKSFLEPLLSNSNFINNTLVLLTFDETALQSGVNRVFSVLLGDAIPATSQGTTDGTAYSHYSQMATVEKNWGLGDLGLGDAGAAAFF</sequence>
<name>A0A559LZ77_9HELO</name>
<gene>
    <name evidence="2" type="primary">phoA_0</name>
    <name evidence="2" type="ORF">LAWI1_G006389</name>
</gene>
<dbReference type="Gene3D" id="3.40.720.10">
    <property type="entry name" value="Alkaline Phosphatase, subunit A"/>
    <property type="match status" value="1"/>
</dbReference>
<dbReference type="Proteomes" id="UP000315522">
    <property type="component" value="Unassembled WGS sequence"/>
</dbReference>
<organism evidence="2 3">
    <name type="scientific">Lachnellula willkommii</name>
    <dbReference type="NCBI Taxonomy" id="215461"/>
    <lineage>
        <taxon>Eukaryota</taxon>
        <taxon>Fungi</taxon>
        <taxon>Dikarya</taxon>
        <taxon>Ascomycota</taxon>
        <taxon>Pezizomycotina</taxon>
        <taxon>Leotiomycetes</taxon>
        <taxon>Helotiales</taxon>
        <taxon>Lachnaceae</taxon>
        <taxon>Lachnellula</taxon>
    </lineage>
</organism>
<protein>
    <submittedName>
        <fullName evidence="2">Acid phosphatase</fullName>
    </submittedName>
</protein>
<keyword evidence="3" id="KW-1185">Reference proteome</keyword>
<dbReference type="Pfam" id="PF04185">
    <property type="entry name" value="Phosphoesterase"/>
    <property type="match status" value="1"/>
</dbReference>
<dbReference type="EMBL" id="QGML01004472">
    <property type="protein sequence ID" value="TVY86011.1"/>
    <property type="molecule type" value="Genomic_DNA"/>
</dbReference>
<comment type="caution">
    <text evidence="2">The sequence shown here is derived from an EMBL/GenBank/DDBJ whole genome shotgun (WGS) entry which is preliminary data.</text>
</comment>
<evidence type="ECO:0000256" key="1">
    <source>
        <dbReference type="ARBA" id="ARBA00022801"/>
    </source>
</evidence>
<proteinExistence type="predicted"/>
<dbReference type="GO" id="GO:0016788">
    <property type="term" value="F:hydrolase activity, acting on ester bonds"/>
    <property type="evidence" value="ECO:0007669"/>
    <property type="project" value="InterPro"/>
</dbReference>
<evidence type="ECO:0000313" key="3">
    <source>
        <dbReference type="Proteomes" id="UP000315522"/>
    </source>
</evidence>
<dbReference type="InterPro" id="IPR007312">
    <property type="entry name" value="Phosphoesterase"/>
</dbReference>
<keyword evidence="1" id="KW-0378">Hydrolase</keyword>
<dbReference type="PANTHER" id="PTHR31956:SF8">
    <property type="entry name" value="ACID PHOSPHATASE PHOA (AFU_ORTHOLOGUE AFUA_1G03570)"/>
    <property type="match status" value="1"/>
</dbReference>
<dbReference type="InterPro" id="IPR017850">
    <property type="entry name" value="Alkaline_phosphatase_core_sf"/>
</dbReference>
<dbReference type="GO" id="GO:0009395">
    <property type="term" value="P:phospholipid catabolic process"/>
    <property type="evidence" value="ECO:0007669"/>
    <property type="project" value="TreeGrafter"/>
</dbReference>
<accession>A0A559LZ77</accession>
<evidence type="ECO:0000313" key="2">
    <source>
        <dbReference type="EMBL" id="TVY86011.1"/>
    </source>
</evidence>
<dbReference type="PANTHER" id="PTHR31956">
    <property type="entry name" value="NON-SPECIFIC PHOSPHOLIPASE C4-RELATED"/>
    <property type="match status" value="1"/>
</dbReference>